<name>A0A1L3GJ07_SYNAC</name>
<dbReference type="Pfam" id="PF01040">
    <property type="entry name" value="UbiA"/>
    <property type="match status" value="1"/>
</dbReference>
<proteinExistence type="predicted"/>
<keyword evidence="3 6" id="KW-0812">Transmembrane</keyword>
<feature type="transmembrane region" description="Helical" evidence="6">
    <location>
        <begin position="259"/>
        <end position="278"/>
    </location>
</feature>
<feature type="transmembrane region" description="Helical" evidence="6">
    <location>
        <begin position="25"/>
        <end position="46"/>
    </location>
</feature>
<feature type="transmembrane region" description="Helical" evidence="6">
    <location>
        <begin position="120"/>
        <end position="139"/>
    </location>
</feature>
<organism evidence="7 8">
    <name type="scientific">Syntrophotalea acetylenica</name>
    <name type="common">Pelobacter acetylenicus</name>
    <dbReference type="NCBI Taxonomy" id="29542"/>
    <lineage>
        <taxon>Bacteria</taxon>
        <taxon>Pseudomonadati</taxon>
        <taxon>Thermodesulfobacteriota</taxon>
        <taxon>Desulfuromonadia</taxon>
        <taxon>Desulfuromonadales</taxon>
        <taxon>Syntrophotaleaceae</taxon>
        <taxon>Syntrophotalea</taxon>
    </lineage>
</organism>
<dbReference type="AlphaFoldDB" id="A0A1L3GJ07"/>
<sequence length="315" mass="35344">MRSFLDPVERHGMSHRWWIYFQERFPIFAHGPLILAFSLSAMGYSALLRGANNLRPDAAGIAFVTALFFFLQLRIADEFKDAEEDARYRPYRPVPRGLITLCELGWLAAGTAALQLAGSLWLQPPLVLLLIAAWGYLVLMSKEFFLRSWLKQRPLAYMLSHMLILPIFDGYATACDWLVARVAPPAGLEWFLAASYFNGMVIEIGRKIRAPADEEEGVETYSFLWGRSAALAAWLLVMFLSACCALQGAALLRFVKPLSVFFACMLLSAITLACAFVHAPRPGRGWQVEVFSGIWTIGLYLGLGIAPWIVHFARF</sequence>
<keyword evidence="5 6" id="KW-0472">Membrane</keyword>
<protein>
    <recommendedName>
        <fullName evidence="9">UbiA prenyltransferase</fullName>
    </recommendedName>
</protein>
<reference evidence="7 8" key="1">
    <citation type="journal article" date="2017" name="Genome Announc.">
        <title>Complete Genome Sequences of Two Acetylene-Fermenting Pelobacter acetylenicus Strains.</title>
        <authorList>
            <person name="Sutton J.M."/>
            <person name="Baesman S.M."/>
            <person name="Fierst J.L."/>
            <person name="Poret-Peterson A.T."/>
            <person name="Oremland R.S."/>
            <person name="Dunlap D.S."/>
            <person name="Akob D.M."/>
        </authorList>
    </citation>
    <scope>NUCLEOTIDE SEQUENCE [LARGE SCALE GENOMIC DNA]</scope>
    <source>
        <strain evidence="7 8">DSM 3247</strain>
    </source>
</reference>
<evidence type="ECO:0008006" key="9">
    <source>
        <dbReference type="Google" id="ProtNLM"/>
    </source>
</evidence>
<dbReference type="InterPro" id="IPR000537">
    <property type="entry name" value="UbiA_prenyltransferase"/>
</dbReference>
<evidence type="ECO:0000256" key="4">
    <source>
        <dbReference type="ARBA" id="ARBA00022989"/>
    </source>
</evidence>
<keyword evidence="2" id="KW-1003">Cell membrane</keyword>
<evidence type="ECO:0000256" key="6">
    <source>
        <dbReference type="SAM" id="Phobius"/>
    </source>
</evidence>
<comment type="subcellular location">
    <subcellularLocation>
        <location evidence="1">Membrane</location>
        <topology evidence="1">Multi-pass membrane protein</topology>
    </subcellularLocation>
</comment>
<feature type="transmembrane region" description="Helical" evidence="6">
    <location>
        <begin position="231"/>
        <end position="252"/>
    </location>
</feature>
<feature type="transmembrane region" description="Helical" evidence="6">
    <location>
        <begin position="159"/>
        <end position="180"/>
    </location>
</feature>
<evidence type="ECO:0000256" key="2">
    <source>
        <dbReference type="ARBA" id="ARBA00022475"/>
    </source>
</evidence>
<dbReference type="Gene3D" id="1.10.357.140">
    <property type="entry name" value="UbiA prenyltransferase"/>
    <property type="match status" value="1"/>
</dbReference>
<accession>A0A1L3GJ07</accession>
<feature type="transmembrane region" description="Helical" evidence="6">
    <location>
        <begin position="58"/>
        <end position="76"/>
    </location>
</feature>
<feature type="transmembrane region" description="Helical" evidence="6">
    <location>
        <begin position="97"/>
        <end position="114"/>
    </location>
</feature>
<feature type="transmembrane region" description="Helical" evidence="6">
    <location>
        <begin position="290"/>
        <end position="310"/>
    </location>
</feature>
<evidence type="ECO:0000256" key="3">
    <source>
        <dbReference type="ARBA" id="ARBA00022692"/>
    </source>
</evidence>
<dbReference type="EMBL" id="CP015518">
    <property type="protein sequence ID" value="APG25865.1"/>
    <property type="molecule type" value="Genomic_DNA"/>
</dbReference>
<dbReference type="InterPro" id="IPR044878">
    <property type="entry name" value="UbiA_sf"/>
</dbReference>
<evidence type="ECO:0000313" key="8">
    <source>
        <dbReference type="Proteomes" id="UP000182264"/>
    </source>
</evidence>
<dbReference type="Proteomes" id="UP000182264">
    <property type="component" value="Chromosome"/>
</dbReference>
<keyword evidence="4 6" id="KW-1133">Transmembrane helix</keyword>
<evidence type="ECO:0000256" key="5">
    <source>
        <dbReference type="ARBA" id="ARBA00023136"/>
    </source>
</evidence>
<gene>
    <name evidence="7" type="ORF">A7E75_13220</name>
</gene>
<evidence type="ECO:0000256" key="1">
    <source>
        <dbReference type="ARBA" id="ARBA00004141"/>
    </source>
</evidence>
<dbReference type="GO" id="GO:0016765">
    <property type="term" value="F:transferase activity, transferring alkyl or aryl (other than methyl) groups"/>
    <property type="evidence" value="ECO:0007669"/>
    <property type="project" value="InterPro"/>
</dbReference>
<dbReference type="GO" id="GO:0016020">
    <property type="term" value="C:membrane"/>
    <property type="evidence" value="ECO:0007669"/>
    <property type="project" value="UniProtKB-SubCell"/>
</dbReference>
<dbReference type="STRING" id="29542.A6070_07245"/>
<evidence type="ECO:0000313" key="7">
    <source>
        <dbReference type="EMBL" id="APG25865.1"/>
    </source>
</evidence>
<keyword evidence="8" id="KW-1185">Reference proteome</keyword>